<dbReference type="GO" id="GO:0016780">
    <property type="term" value="F:phosphotransferase activity, for other substituted phosphate groups"/>
    <property type="evidence" value="ECO:0007669"/>
    <property type="project" value="InterPro"/>
</dbReference>
<feature type="transmembrane region" description="Helical" evidence="1">
    <location>
        <begin position="49"/>
        <end position="82"/>
    </location>
</feature>
<evidence type="ECO:0000313" key="3">
    <source>
        <dbReference type="Proteomes" id="UP000199409"/>
    </source>
</evidence>
<keyword evidence="1" id="KW-1133">Transmembrane helix</keyword>
<name>A0A1H4CXH4_9BACT</name>
<dbReference type="OrthoDB" id="5363207at2"/>
<evidence type="ECO:0000256" key="1">
    <source>
        <dbReference type="SAM" id="Phobius"/>
    </source>
</evidence>
<organism evidence="2 3">
    <name type="scientific">Desulfuromusa kysingii</name>
    <dbReference type="NCBI Taxonomy" id="37625"/>
    <lineage>
        <taxon>Bacteria</taxon>
        <taxon>Pseudomonadati</taxon>
        <taxon>Thermodesulfobacteriota</taxon>
        <taxon>Desulfuromonadia</taxon>
        <taxon>Desulfuromonadales</taxon>
        <taxon>Geopsychrobacteraceae</taxon>
        <taxon>Desulfuromusa</taxon>
    </lineage>
</organism>
<sequence>MTINLYKEICQKNSGENYLIDKYIYRKISIYGTMLAIKFKVSPNTVTSLSLLAALGSLFFIVQNIPGALLTGALLVFLYHYLDHVDGELARYYIHSGQMIPNMKGQYFDVLCHSFSDNLMFLCLSFALYLQFGHAYILFLGVIAMVGSSGFPEAVAAKLLCAKIINNKNLLNDEQIQSGLWLIEKKKNQIVAVNAPFFSKIKFFKIISEILGYPGVLSAIMLVCILDAIFGVQSLLGYQFDFRLLFLILSGLFRLIVLPLRSYRWMKRFEAIH</sequence>
<feature type="transmembrane region" description="Helical" evidence="1">
    <location>
        <begin position="107"/>
        <end position="130"/>
    </location>
</feature>
<dbReference type="RefSeq" id="WP_092349696.1">
    <property type="nucleotide sequence ID" value="NZ_FNQN01000009.1"/>
</dbReference>
<dbReference type="Proteomes" id="UP000199409">
    <property type="component" value="Unassembled WGS sequence"/>
</dbReference>
<keyword evidence="1" id="KW-0812">Transmembrane</keyword>
<dbReference type="InterPro" id="IPR000462">
    <property type="entry name" value="CDP-OH_P_trans"/>
</dbReference>
<evidence type="ECO:0008006" key="4">
    <source>
        <dbReference type="Google" id="ProtNLM"/>
    </source>
</evidence>
<reference evidence="2 3" key="1">
    <citation type="submission" date="2016-10" db="EMBL/GenBank/DDBJ databases">
        <authorList>
            <person name="de Groot N.N."/>
        </authorList>
    </citation>
    <scope>NUCLEOTIDE SEQUENCE [LARGE SCALE GENOMIC DNA]</scope>
    <source>
        <strain evidence="2 3">DSM 7343</strain>
    </source>
</reference>
<dbReference type="Pfam" id="PF01066">
    <property type="entry name" value="CDP-OH_P_transf"/>
    <property type="match status" value="1"/>
</dbReference>
<accession>A0A1H4CXH4</accession>
<evidence type="ECO:0000313" key="2">
    <source>
        <dbReference type="EMBL" id="SEA64946.1"/>
    </source>
</evidence>
<dbReference type="AlphaFoldDB" id="A0A1H4CXH4"/>
<proteinExistence type="predicted"/>
<dbReference type="Gene3D" id="1.20.120.1760">
    <property type="match status" value="1"/>
</dbReference>
<feature type="transmembrane region" description="Helical" evidence="1">
    <location>
        <begin position="242"/>
        <end position="260"/>
    </location>
</feature>
<feature type="transmembrane region" description="Helical" evidence="1">
    <location>
        <begin position="210"/>
        <end position="230"/>
    </location>
</feature>
<keyword evidence="1" id="KW-0472">Membrane</keyword>
<dbReference type="GO" id="GO:0008654">
    <property type="term" value="P:phospholipid biosynthetic process"/>
    <property type="evidence" value="ECO:0007669"/>
    <property type="project" value="InterPro"/>
</dbReference>
<gene>
    <name evidence="2" type="ORF">SAMN05660420_02711</name>
</gene>
<dbReference type="GO" id="GO:0016020">
    <property type="term" value="C:membrane"/>
    <property type="evidence" value="ECO:0007669"/>
    <property type="project" value="InterPro"/>
</dbReference>
<dbReference type="EMBL" id="FNQN01000009">
    <property type="protein sequence ID" value="SEA64946.1"/>
    <property type="molecule type" value="Genomic_DNA"/>
</dbReference>
<dbReference type="InterPro" id="IPR043130">
    <property type="entry name" value="CDP-OH_PTrfase_TM_dom"/>
</dbReference>
<protein>
    <recommendedName>
        <fullName evidence="4">CDP-alcohol phosphatidyltransferase</fullName>
    </recommendedName>
</protein>
<keyword evidence="3" id="KW-1185">Reference proteome</keyword>
<dbReference type="STRING" id="37625.SAMN05660420_02711"/>